<organism evidence="2 3">
    <name type="scientific">Geitlerinema calcuttense NRMC-F 0142</name>
    <dbReference type="NCBI Taxonomy" id="2922238"/>
    <lineage>
        <taxon>Bacteria</taxon>
        <taxon>Bacillati</taxon>
        <taxon>Cyanobacteriota</taxon>
        <taxon>Cyanophyceae</taxon>
        <taxon>Geitlerinematales</taxon>
        <taxon>Geitlerinemataceae</taxon>
        <taxon>Geitlerinema</taxon>
    </lineage>
</organism>
<evidence type="ECO:0000256" key="1">
    <source>
        <dbReference type="SAM" id="MobiDB-lite"/>
    </source>
</evidence>
<sequence length="118" mass="13582">MTISTTKLEAIGGSRWQKNGMDRIYLNADVLAVIIENETGRSINKTETRLLGEAKFHFDVTTGQFRWNSNRDSNYYSDAIIRNLQARCAGNDTPQTERESIQIWDDENDRVITRPEEV</sequence>
<feature type="region of interest" description="Disordered" evidence="1">
    <location>
        <begin position="90"/>
        <end position="118"/>
    </location>
</feature>
<dbReference type="RefSeq" id="WP_286003987.1">
    <property type="nucleotide sequence ID" value="NZ_JASVEJ010000001.1"/>
</dbReference>
<name>A0ABT7LUY6_9CYAN</name>
<dbReference type="EMBL" id="JASVEJ010000001">
    <property type="protein sequence ID" value="MDL5055878.1"/>
    <property type="molecule type" value="Genomic_DNA"/>
</dbReference>
<reference evidence="2 3" key="1">
    <citation type="submission" date="2023-06" db="EMBL/GenBank/DDBJ databases">
        <title>Whole genome sequence of Oscillatoria calcuttensis NRMC-F 0142.</title>
        <authorList>
            <person name="Shakena Fathima T."/>
            <person name="Muralitharan G."/>
            <person name="Thajuddin N."/>
        </authorList>
    </citation>
    <scope>NUCLEOTIDE SEQUENCE [LARGE SCALE GENOMIC DNA]</scope>
    <source>
        <strain evidence="2 3">NRMC-F 0142</strain>
    </source>
</reference>
<dbReference type="Proteomes" id="UP001230986">
    <property type="component" value="Unassembled WGS sequence"/>
</dbReference>
<comment type="caution">
    <text evidence="2">The sequence shown here is derived from an EMBL/GenBank/DDBJ whole genome shotgun (WGS) entry which is preliminary data.</text>
</comment>
<accession>A0ABT7LUY6</accession>
<keyword evidence="3" id="KW-1185">Reference proteome</keyword>
<proteinExistence type="predicted"/>
<protein>
    <submittedName>
        <fullName evidence="2">Uncharacterized protein</fullName>
    </submittedName>
</protein>
<evidence type="ECO:0000313" key="3">
    <source>
        <dbReference type="Proteomes" id="UP001230986"/>
    </source>
</evidence>
<feature type="compositionally biased region" description="Basic and acidic residues" evidence="1">
    <location>
        <begin position="109"/>
        <end position="118"/>
    </location>
</feature>
<gene>
    <name evidence="2" type="ORF">QQ055_00045</name>
</gene>
<evidence type="ECO:0000313" key="2">
    <source>
        <dbReference type="EMBL" id="MDL5055878.1"/>
    </source>
</evidence>